<accession>A0A3P6TIR0</accession>
<evidence type="ECO:0000313" key="1">
    <source>
        <dbReference type="EMBL" id="VDK83053.1"/>
    </source>
</evidence>
<dbReference type="Proteomes" id="UP000277928">
    <property type="component" value="Unassembled WGS sequence"/>
</dbReference>
<dbReference type="STRING" id="42156.A0A3P6TIR0"/>
<dbReference type="OrthoDB" id="74178at2759"/>
<feature type="non-terminal residue" evidence="1">
    <location>
        <position position="32"/>
    </location>
</feature>
<sequence>MNFNWANELAKNALKTAQKRIDSVLDIAPEDE</sequence>
<evidence type="ECO:0000313" key="2">
    <source>
        <dbReference type="Proteomes" id="UP000277928"/>
    </source>
</evidence>
<gene>
    <name evidence="1" type="ORF">NLS_LOCUS6031</name>
</gene>
<name>A0A3P6TIR0_LITSI</name>
<organism evidence="1 2">
    <name type="scientific">Litomosoides sigmodontis</name>
    <name type="common">Filarial nematode worm</name>
    <dbReference type="NCBI Taxonomy" id="42156"/>
    <lineage>
        <taxon>Eukaryota</taxon>
        <taxon>Metazoa</taxon>
        <taxon>Ecdysozoa</taxon>
        <taxon>Nematoda</taxon>
        <taxon>Chromadorea</taxon>
        <taxon>Rhabditida</taxon>
        <taxon>Spirurina</taxon>
        <taxon>Spiruromorpha</taxon>
        <taxon>Filarioidea</taxon>
        <taxon>Onchocercidae</taxon>
        <taxon>Litomosoides</taxon>
    </lineage>
</organism>
<proteinExistence type="predicted"/>
<protein>
    <submittedName>
        <fullName evidence="1">Uncharacterized protein</fullName>
    </submittedName>
</protein>
<dbReference type="EMBL" id="UYRX01000500">
    <property type="protein sequence ID" value="VDK83053.1"/>
    <property type="molecule type" value="Genomic_DNA"/>
</dbReference>
<keyword evidence="2" id="KW-1185">Reference proteome</keyword>
<reference evidence="1 2" key="1">
    <citation type="submission" date="2018-08" db="EMBL/GenBank/DDBJ databases">
        <authorList>
            <person name="Laetsch R D."/>
            <person name="Stevens L."/>
            <person name="Kumar S."/>
            <person name="Blaxter L. M."/>
        </authorList>
    </citation>
    <scope>NUCLEOTIDE SEQUENCE [LARGE SCALE GENOMIC DNA]</scope>
</reference>
<dbReference type="AlphaFoldDB" id="A0A3P6TIR0"/>